<organism evidence="3 4">
    <name type="scientific">Maricaulis maris</name>
    <dbReference type="NCBI Taxonomy" id="74318"/>
    <lineage>
        <taxon>Bacteria</taxon>
        <taxon>Pseudomonadati</taxon>
        <taxon>Pseudomonadota</taxon>
        <taxon>Alphaproteobacteria</taxon>
        <taxon>Maricaulales</taxon>
        <taxon>Maricaulaceae</taxon>
        <taxon>Maricaulis</taxon>
    </lineage>
</organism>
<dbReference type="InterPro" id="IPR012337">
    <property type="entry name" value="RNaseH-like_sf"/>
</dbReference>
<keyword evidence="3" id="KW-0269">Exonuclease</keyword>
<dbReference type="SMART" id="SM00479">
    <property type="entry name" value="EXOIII"/>
    <property type="match status" value="1"/>
</dbReference>
<dbReference type="InterPro" id="IPR036397">
    <property type="entry name" value="RNaseH_sf"/>
</dbReference>
<feature type="chain" id="PRO_5019869061" evidence="1">
    <location>
        <begin position="22"/>
        <end position="223"/>
    </location>
</feature>
<reference evidence="3 4" key="1">
    <citation type="submission" date="2018-10" db="EMBL/GenBank/DDBJ databases">
        <title>Genomic Encyclopedia of Type Strains, Phase IV (KMG-IV): sequencing the most valuable type-strain genomes for metagenomic binning, comparative biology and taxonomic classification.</title>
        <authorList>
            <person name="Goeker M."/>
        </authorList>
    </citation>
    <scope>NUCLEOTIDE SEQUENCE [LARGE SCALE GENOMIC DNA]</scope>
    <source>
        <strain evidence="3 4">DSM 4734</strain>
    </source>
</reference>
<name>A0A495DCH2_9PROT</name>
<accession>A0A495DCH2</accession>
<comment type="caution">
    <text evidence="3">The sequence shown here is derived from an EMBL/GenBank/DDBJ whole genome shotgun (WGS) entry which is preliminary data.</text>
</comment>
<keyword evidence="3" id="KW-0378">Hydrolase</keyword>
<dbReference type="GO" id="GO:0006259">
    <property type="term" value="P:DNA metabolic process"/>
    <property type="evidence" value="ECO:0007669"/>
    <property type="project" value="UniProtKB-ARBA"/>
</dbReference>
<evidence type="ECO:0000259" key="2">
    <source>
        <dbReference type="SMART" id="SM00479"/>
    </source>
</evidence>
<evidence type="ECO:0000313" key="3">
    <source>
        <dbReference type="EMBL" id="RKR00018.1"/>
    </source>
</evidence>
<proteinExistence type="predicted"/>
<gene>
    <name evidence="3" type="ORF">C7435_1215</name>
</gene>
<dbReference type="GO" id="GO:0004527">
    <property type="term" value="F:exonuclease activity"/>
    <property type="evidence" value="ECO:0007669"/>
    <property type="project" value="UniProtKB-KW"/>
</dbReference>
<evidence type="ECO:0000256" key="1">
    <source>
        <dbReference type="SAM" id="SignalP"/>
    </source>
</evidence>
<dbReference type="Proteomes" id="UP000273675">
    <property type="component" value="Unassembled WGS sequence"/>
</dbReference>
<keyword evidence="1" id="KW-0732">Signal</keyword>
<dbReference type="EMBL" id="RBIM01000003">
    <property type="protein sequence ID" value="RKR00018.1"/>
    <property type="molecule type" value="Genomic_DNA"/>
</dbReference>
<keyword evidence="3" id="KW-0540">Nuclease</keyword>
<dbReference type="Pfam" id="PF00929">
    <property type="entry name" value="RNase_T"/>
    <property type="match status" value="1"/>
</dbReference>
<feature type="signal peptide" evidence="1">
    <location>
        <begin position="1"/>
        <end position="21"/>
    </location>
</feature>
<dbReference type="CDD" id="cd06127">
    <property type="entry name" value="DEDDh"/>
    <property type="match status" value="1"/>
</dbReference>
<protein>
    <submittedName>
        <fullName evidence="3">Exonuclease</fullName>
    </submittedName>
</protein>
<sequence>MFRITLAALLVLFTIVPATTAQGLYPPHAHPDEWGLAIVDVETTGLEPGTHEMIDIGAIYTDLDGRELGRFFVRIHPDHPERASALVRGMNGFDETRWTELGALSEADAVAAFLDFHDSTRGDRTMLFTAYNAYFDRNFLDALLRQHGSSFREHFTYFLLDIPSLAWGAGIPDMMNGDVAAELGLEAETSNPLDHTGLSGAEWNLAVLHAIQARSHETGSAGQ</sequence>
<dbReference type="Gene3D" id="3.30.420.10">
    <property type="entry name" value="Ribonuclease H-like superfamily/Ribonuclease H"/>
    <property type="match status" value="1"/>
</dbReference>
<dbReference type="RefSeq" id="WP_170150355.1">
    <property type="nucleotide sequence ID" value="NZ_RBIM01000003.1"/>
</dbReference>
<feature type="domain" description="Exonuclease" evidence="2">
    <location>
        <begin position="35"/>
        <end position="217"/>
    </location>
</feature>
<dbReference type="AlphaFoldDB" id="A0A495DCH2"/>
<evidence type="ECO:0000313" key="4">
    <source>
        <dbReference type="Proteomes" id="UP000273675"/>
    </source>
</evidence>
<dbReference type="InterPro" id="IPR013520">
    <property type="entry name" value="Ribonucl_H"/>
</dbReference>
<dbReference type="GO" id="GO:0003676">
    <property type="term" value="F:nucleic acid binding"/>
    <property type="evidence" value="ECO:0007669"/>
    <property type="project" value="InterPro"/>
</dbReference>
<dbReference type="SUPFAM" id="SSF53098">
    <property type="entry name" value="Ribonuclease H-like"/>
    <property type="match status" value="1"/>
</dbReference>